<dbReference type="InterPro" id="IPR036719">
    <property type="entry name" value="Neuro-gated_channel_TM_sf"/>
</dbReference>
<feature type="signal peptide" evidence="2">
    <location>
        <begin position="1"/>
        <end position="28"/>
    </location>
</feature>
<dbReference type="Gene3D" id="1.20.58.390">
    <property type="entry name" value="Neurotransmitter-gated ion-channel transmembrane domain"/>
    <property type="match status" value="1"/>
</dbReference>
<feature type="transmembrane region" description="Helical" evidence="1">
    <location>
        <begin position="129"/>
        <end position="146"/>
    </location>
</feature>
<keyword evidence="1" id="KW-1133">Transmembrane helix</keyword>
<dbReference type="InterPro" id="IPR006029">
    <property type="entry name" value="Neurotrans-gated_channel_TM"/>
</dbReference>
<keyword evidence="2" id="KW-0732">Signal</keyword>
<sequence length="271" mass="30068">MKMTTEMARGLGLLVLLCLVAPLPVARSQMSLPFTGQGLEPAEPVDVYVSAMLERLLDVDDRNYRFSNIVYVYLSWSDDRANDLMIDSTLGIDRLSDYYVLGIIVPALLLVALSFITYLCPVDSLHARIGLNVTLILALTALQFVTSDQLPKSSYPTAVTKIILVSYILVAFGVPESIVVYAIASSIDQRIKEEREAEDKIAEEDGAEYLDEAEEGTGEIPRSMTPRAMTRAMKFFKRERTQKIPFIIDMASLCTTFIIVVVVITVLVMGV</sequence>
<keyword evidence="5" id="KW-1185">Reference proteome</keyword>
<dbReference type="AlphaFoldDB" id="A0AAX4PAS2"/>
<keyword evidence="1" id="KW-0812">Transmembrane</keyword>
<organism evidence="4 5">
    <name type="scientific">Chloropicon roscoffensis</name>
    <dbReference type="NCBI Taxonomy" id="1461544"/>
    <lineage>
        <taxon>Eukaryota</taxon>
        <taxon>Viridiplantae</taxon>
        <taxon>Chlorophyta</taxon>
        <taxon>Chloropicophyceae</taxon>
        <taxon>Chloropicales</taxon>
        <taxon>Chloropicaceae</taxon>
        <taxon>Chloropicon</taxon>
    </lineage>
</organism>
<evidence type="ECO:0000259" key="3">
    <source>
        <dbReference type="Pfam" id="PF02932"/>
    </source>
</evidence>
<dbReference type="Proteomes" id="UP001472866">
    <property type="component" value="Chromosome 06"/>
</dbReference>
<feature type="domain" description="Neurotransmitter-gated ion-channel transmembrane" evidence="3">
    <location>
        <begin position="103"/>
        <end position="201"/>
    </location>
</feature>
<dbReference type="EMBL" id="CP151506">
    <property type="protein sequence ID" value="WZN62645.1"/>
    <property type="molecule type" value="Genomic_DNA"/>
</dbReference>
<accession>A0AAX4PAS2</accession>
<protein>
    <submittedName>
        <fullName evidence="4">Ligand-gated ion-channel protein</fullName>
    </submittedName>
</protein>
<name>A0AAX4PAS2_9CHLO</name>
<evidence type="ECO:0000313" key="4">
    <source>
        <dbReference type="EMBL" id="WZN62645.1"/>
    </source>
</evidence>
<evidence type="ECO:0000256" key="2">
    <source>
        <dbReference type="SAM" id="SignalP"/>
    </source>
</evidence>
<feature type="transmembrane region" description="Helical" evidence="1">
    <location>
        <begin position="158"/>
        <end position="184"/>
    </location>
</feature>
<dbReference type="GO" id="GO:0006811">
    <property type="term" value="P:monoatomic ion transport"/>
    <property type="evidence" value="ECO:0007669"/>
    <property type="project" value="InterPro"/>
</dbReference>
<dbReference type="SUPFAM" id="SSF90112">
    <property type="entry name" value="Neurotransmitter-gated ion-channel transmembrane pore"/>
    <property type="match status" value="1"/>
</dbReference>
<feature type="transmembrane region" description="Helical" evidence="1">
    <location>
        <begin position="246"/>
        <end position="269"/>
    </location>
</feature>
<dbReference type="InterPro" id="IPR038050">
    <property type="entry name" value="Neuro_actylchol_rec"/>
</dbReference>
<evidence type="ECO:0000313" key="5">
    <source>
        <dbReference type="Proteomes" id="UP001472866"/>
    </source>
</evidence>
<evidence type="ECO:0000256" key="1">
    <source>
        <dbReference type="SAM" id="Phobius"/>
    </source>
</evidence>
<gene>
    <name evidence="4" type="ORF">HKI87_06g41860</name>
</gene>
<dbReference type="GO" id="GO:0016020">
    <property type="term" value="C:membrane"/>
    <property type="evidence" value="ECO:0007669"/>
    <property type="project" value="InterPro"/>
</dbReference>
<keyword evidence="1" id="KW-0472">Membrane</keyword>
<feature type="chain" id="PRO_5043960213" evidence="2">
    <location>
        <begin position="29"/>
        <end position="271"/>
    </location>
</feature>
<proteinExistence type="predicted"/>
<reference evidence="4 5" key="1">
    <citation type="submission" date="2024-03" db="EMBL/GenBank/DDBJ databases">
        <title>Complete genome sequence of the green alga Chloropicon roscoffensis RCC1871.</title>
        <authorList>
            <person name="Lemieux C."/>
            <person name="Pombert J.-F."/>
            <person name="Otis C."/>
            <person name="Turmel M."/>
        </authorList>
    </citation>
    <scope>NUCLEOTIDE SEQUENCE [LARGE SCALE GENOMIC DNA]</scope>
    <source>
        <strain evidence="4 5">RCC1871</strain>
    </source>
</reference>
<feature type="transmembrane region" description="Helical" evidence="1">
    <location>
        <begin position="98"/>
        <end position="120"/>
    </location>
</feature>
<dbReference type="Pfam" id="PF02932">
    <property type="entry name" value="Neur_chan_memb"/>
    <property type="match status" value="1"/>
</dbReference>